<proteinExistence type="predicted"/>
<accession>A0A1G7DFK8</accession>
<dbReference type="AlphaFoldDB" id="A0A1G7DFK8"/>
<keyword evidence="2" id="KW-0812">Transmembrane</keyword>
<evidence type="ECO:0000313" key="3">
    <source>
        <dbReference type="EMBL" id="SDE50341.1"/>
    </source>
</evidence>
<evidence type="ECO:0000256" key="2">
    <source>
        <dbReference type="SAM" id="Phobius"/>
    </source>
</evidence>
<dbReference type="EMBL" id="FNAB01000019">
    <property type="protein sequence ID" value="SDE50341.1"/>
    <property type="molecule type" value="Genomic_DNA"/>
</dbReference>
<keyword evidence="2" id="KW-1133">Transmembrane helix</keyword>
<keyword evidence="2" id="KW-0472">Membrane</keyword>
<feature type="transmembrane region" description="Helical" evidence="2">
    <location>
        <begin position="49"/>
        <end position="71"/>
    </location>
</feature>
<keyword evidence="4" id="KW-1185">Reference proteome</keyword>
<evidence type="ECO:0000256" key="1">
    <source>
        <dbReference type="SAM" id="MobiDB-lite"/>
    </source>
</evidence>
<sequence length="270" mass="29321">MARPDDYPVAAGQSLDTPLVLHEARSSTMSEASDTGRDETQSWCSAMRWVHWCFVAGVVAVAMVGVIALYFAEQQPLALDLAAIAGIVLSAAGVAGAVVIFSRQAAQARRESYHHTQFMQRTDSSLRELTTSERFKTEVGETAARLDEAEPSDQEAQGPADARFEEPAESLGLRTSNDSIVYDPKNVSLWMLAAVVDHWNSQGTTGRWDVGALKGAVKRRSGGNSSWYLVFEDPDTDRLDYYRVSMGGRGKSGPTVTPMTVTETVAALNK</sequence>
<organism evidence="3 4">
    <name type="scientific">Rhodococcus tukisamuensis</name>
    <dbReference type="NCBI Taxonomy" id="168276"/>
    <lineage>
        <taxon>Bacteria</taxon>
        <taxon>Bacillati</taxon>
        <taxon>Actinomycetota</taxon>
        <taxon>Actinomycetes</taxon>
        <taxon>Mycobacteriales</taxon>
        <taxon>Nocardiaceae</taxon>
        <taxon>Rhodococcus</taxon>
    </lineage>
</organism>
<reference evidence="3 4" key="1">
    <citation type="submission" date="2016-10" db="EMBL/GenBank/DDBJ databases">
        <authorList>
            <person name="de Groot N.N."/>
        </authorList>
    </citation>
    <scope>NUCLEOTIDE SEQUENCE [LARGE SCALE GENOMIC DNA]</scope>
    <source>
        <strain evidence="3 4">JCM 11308</strain>
    </source>
</reference>
<feature type="region of interest" description="Disordered" evidence="1">
    <location>
        <begin position="138"/>
        <end position="169"/>
    </location>
</feature>
<evidence type="ECO:0008006" key="5">
    <source>
        <dbReference type="Google" id="ProtNLM"/>
    </source>
</evidence>
<name>A0A1G7DFK8_9NOCA</name>
<evidence type="ECO:0000313" key="4">
    <source>
        <dbReference type="Proteomes" id="UP000199417"/>
    </source>
</evidence>
<feature type="compositionally biased region" description="Basic and acidic residues" evidence="1">
    <location>
        <begin position="138"/>
        <end position="148"/>
    </location>
</feature>
<protein>
    <recommendedName>
        <fullName evidence="5">Transmembrane protein</fullName>
    </recommendedName>
</protein>
<gene>
    <name evidence="3" type="ORF">SAMN05444580_11928</name>
</gene>
<dbReference type="Proteomes" id="UP000199417">
    <property type="component" value="Unassembled WGS sequence"/>
</dbReference>
<feature type="transmembrane region" description="Helical" evidence="2">
    <location>
        <begin position="77"/>
        <end position="101"/>
    </location>
</feature>